<evidence type="ECO:0000313" key="4">
    <source>
        <dbReference type="EnsemblMetazoa" id="G10518.1:cds"/>
    </source>
</evidence>
<organism evidence="4 5">
    <name type="scientific">Magallana gigas</name>
    <name type="common">Pacific oyster</name>
    <name type="synonym">Crassostrea gigas</name>
    <dbReference type="NCBI Taxonomy" id="29159"/>
    <lineage>
        <taxon>Eukaryota</taxon>
        <taxon>Metazoa</taxon>
        <taxon>Spiralia</taxon>
        <taxon>Lophotrochozoa</taxon>
        <taxon>Mollusca</taxon>
        <taxon>Bivalvia</taxon>
        <taxon>Autobranchia</taxon>
        <taxon>Pteriomorphia</taxon>
        <taxon>Ostreida</taxon>
        <taxon>Ostreoidea</taxon>
        <taxon>Ostreidae</taxon>
        <taxon>Magallana</taxon>
    </lineage>
</organism>
<feature type="compositionally biased region" description="Basic and acidic residues" evidence="1">
    <location>
        <begin position="231"/>
        <end position="248"/>
    </location>
</feature>
<keyword evidence="5" id="KW-1185">Reference proteome</keyword>
<feature type="compositionally biased region" description="Polar residues" evidence="1">
    <location>
        <begin position="217"/>
        <end position="230"/>
    </location>
</feature>
<dbReference type="AlphaFoldDB" id="A0A8W8HPR3"/>
<evidence type="ECO:0000259" key="2">
    <source>
        <dbReference type="PROSITE" id="PS50918"/>
    </source>
</evidence>
<evidence type="ECO:0000313" key="5">
    <source>
        <dbReference type="Proteomes" id="UP000005408"/>
    </source>
</evidence>
<dbReference type="Proteomes" id="UP000005408">
    <property type="component" value="Unassembled WGS sequence"/>
</dbReference>
<feature type="region of interest" description="Disordered" evidence="1">
    <location>
        <begin position="213"/>
        <end position="278"/>
    </location>
</feature>
<proteinExistence type="predicted"/>
<evidence type="ECO:0000256" key="1">
    <source>
        <dbReference type="SAM" id="MobiDB-lite"/>
    </source>
</evidence>
<feature type="domain" description="MIB/HERC2" evidence="3">
    <location>
        <begin position="89"/>
        <end position="162"/>
    </location>
</feature>
<dbReference type="GO" id="GO:0004842">
    <property type="term" value="F:ubiquitin-protein transferase activity"/>
    <property type="evidence" value="ECO:0007669"/>
    <property type="project" value="InterPro"/>
</dbReference>
<sequence>MTNKTIVDRGVLNNFVQSIMNGQAYQEEDLDTIRELLNNRAQIMVDQVYDENSEDEFYKEKYTVPKIGTRVRRGPHWIYENQDCEVCDEPRIPEDGFAAVGCFVKRGSDWKWEDQDGGIGSIGTVYRLKNDATVYVRWPCGRKGNYRFGYNGKFDVELCDPFSPEVNKAVKDHQLGTQSFDGMSLNNLKDKVNKKDTEKTEIENIALMGPIEKTDNAEYNGTKSKPTQSVDSKKRYSKIREMSYDQKYTKTYNGAEDTVTDDDDDDDDDKQTDSVYENSFGCGCSERGTSDFVTDPLSLDNQTKHEKLGVGALGSSTEPHNTVSLKRKSLTIDKTFDASDVKKTSSSQKGNFDSMTESVISVAGNLNRCWQWLDRRGVWIDYPEDVNDQINHRLQQRPNTSVVVKCKEQR</sequence>
<dbReference type="SUPFAM" id="SSF159034">
    <property type="entry name" value="Mib/herc2 domain-like"/>
    <property type="match status" value="1"/>
</dbReference>
<dbReference type="PROSITE" id="PS51416">
    <property type="entry name" value="MIB_HERC2"/>
    <property type="match status" value="1"/>
</dbReference>
<dbReference type="GO" id="GO:0016567">
    <property type="term" value="P:protein ubiquitination"/>
    <property type="evidence" value="ECO:0007669"/>
    <property type="project" value="InterPro"/>
</dbReference>
<evidence type="ECO:0000259" key="3">
    <source>
        <dbReference type="PROSITE" id="PS51416"/>
    </source>
</evidence>
<dbReference type="InterPro" id="IPR037197">
    <property type="entry name" value="WWE_dom_sf"/>
</dbReference>
<dbReference type="InterPro" id="IPR004170">
    <property type="entry name" value="WWE_dom"/>
</dbReference>
<feature type="compositionally biased region" description="Acidic residues" evidence="1">
    <location>
        <begin position="258"/>
        <end position="270"/>
    </location>
</feature>
<name>A0A8W8HPR3_MAGGI</name>
<dbReference type="Pfam" id="PF06701">
    <property type="entry name" value="MIB_HERC2"/>
    <property type="match status" value="1"/>
</dbReference>
<dbReference type="Gene3D" id="2.30.30.40">
    <property type="entry name" value="SH3 Domains"/>
    <property type="match status" value="1"/>
</dbReference>
<dbReference type="InterPro" id="IPR037252">
    <property type="entry name" value="Mib_Herc2_sf"/>
</dbReference>
<dbReference type="InterPro" id="IPR010606">
    <property type="entry name" value="Mib_Herc2"/>
</dbReference>
<feature type="domain" description="WWE" evidence="2">
    <location>
        <begin position="354"/>
        <end position="410"/>
    </location>
</feature>
<protein>
    <recommendedName>
        <fullName evidence="6">E3 ubiquitin-protein ligase MIB2</fullName>
    </recommendedName>
</protein>
<reference evidence="4" key="1">
    <citation type="submission" date="2022-08" db="UniProtKB">
        <authorList>
            <consortium name="EnsemblMetazoa"/>
        </authorList>
    </citation>
    <scope>IDENTIFICATION</scope>
    <source>
        <strain evidence="4">05x7-T-G4-1.051#20</strain>
    </source>
</reference>
<dbReference type="PROSITE" id="PS50918">
    <property type="entry name" value="WWE"/>
    <property type="match status" value="1"/>
</dbReference>
<evidence type="ECO:0008006" key="6">
    <source>
        <dbReference type="Google" id="ProtNLM"/>
    </source>
</evidence>
<dbReference type="EnsemblMetazoa" id="G10518.1">
    <property type="protein sequence ID" value="G10518.1:cds"/>
    <property type="gene ID" value="G10518"/>
</dbReference>
<accession>A0A8W8HPR3</accession>
<dbReference type="SUPFAM" id="SSF117839">
    <property type="entry name" value="WWE domain"/>
    <property type="match status" value="1"/>
</dbReference>
<dbReference type="GO" id="GO:0046872">
    <property type="term" value="F:metal ion binding"/>
    <property type="evidence" value="ECO:0007669"/>
    <property type="project" value="InterPro"/>
</dbReference>
<dbReference type="Pfam" id="PF02825">
    <property type="entry name" value="WWE"/>
    <property type="match status" value="1"/>
</dbReference>